<accession>A0ABS5ZA38</accession>
<dbReference type="Proteomes" id="UP000690515">
    <property type="component" value="Unassembled WGS sequence"/>
</dbReference>
<comment type="catalytic activity">
    <reaction evidence="2">
        <text>2 GTP = 3',3'-c-di-GMP + 2 diphosphate</text>
        <dbReference type="Rhea" id="RHEA:24898"/>
        <dbReference type="ChEBI" id="CHEBI:33019"/>
        <dbReference type="ChEBI" id="CHEBI:37565"/>
        <dbReference type="ChEBI" id="CHEBI:58805"/>
        <dbReference type="EC" id="2.7.7.65"/>
    </reaction>
</comment>
<keyword evidence="6" id="KW-0548">Nucleotidyltransferase</keyword>
<dbReference type="CDD" id="cd01949">
    <property type="entry name" value="GGDEF"/>
    <property type="match status" value="1"/>
</dbReference>
<dbReference type="EMBL" id="JAGSOY010000012">
    <property type="protein sequence ID" value="MBU2710927.1"/>
    <property type="molecule type" value="Genomic_DNA"/>
</dbReference>
<evidence type="ECO:0000259" key="4">
    <source>
        <dbReference type="PROSITE" id="PS50110"/>
    </source>
</evidence>
<protein>
    <recommendedName>
        <fullName evidence="1">diguanylate cyclase</fullName>
        <ecNumber evidence="1">2.7.7.65</ecNumber>
    </recommendedName>
</protein>
<evidence type="ECO:0000256" key="3">
    <source>
        <dbReference type="PROSITE-ProRule" id="PRU00169"/>
    </source>
</evidence>
<dbReference type="InterPro" id="IPR029787">
    <property type="entry name" value="Nucleotide_cyclase"/>
</dbReference>
<dbReference type="Gene3D" id="3.30.70.270">
    <property type="match status" value="1"/>
</dbReference>
<dbReference type="Pfam" id="PF00072">
    <property type="entry name" value="Response_reg"/>
    <property type="match status" value="1"/>
</dbReference>
<evidence type="ECO:0000313" key="6">
    <source>
        <dbReference type="EMBL" id="MBU2710927.1"/>
    </source>
</evidence>
<dbReference type="SMART" id="SM00267">
    <property type="entry name" value="GGDEF"/>
    <property type="match status" value="1"/>
</dbReference>
<dbReference type="InterPro" id="IPR011006">
    <property type="entry name" value="CheY-like_superfamily"/>
</dbReference>
<dbReference type="SUPFAM" id="SSF55073">
    <property type="entry name" value="Nucleotide cyclase"/>
    <property type="match status" value="1"/>
</dbReference>
<reference evidence="6 7" key="1">
    <citation type="submission" date="2021-04" db="EMBL/GenBank/DDBJ databases">
        <authorList>
            <person name="Pira H."/>
            <person name="Risdian C."/>
            <person name="Wink J."/>
        </authorList>
    </citation>
    <scope>NUCLEOTIDE SEQUENCE [LARGE SCALE GENOMIC DNA]</scope>
    <source>
        <strain evidence="6 7">WH53</strain>
    </source>
</reference>
<dbReference type="InterPro" id="IPR000160">
    <property type="entry name" value="GGDEF_dom"/>
</dbReference>
<dbReference type="InterPro" id="IPR043128">
    <property type="entry name" value="Rev_trsase/Diguanyl_cyclase"/>
</dbReference>
<organism evidence="6 7">
    <name type="scientific">Zooshikella harenae</name>
    <dbReference type="NCBI Taxonomy" id="2827238"/>
    <lineage>
        <taxon>Bacteria</taxon>
        <taxon>Pseudomonadati</taxon>
        <taxon>Pseudomonadota</taxon>
        <taxon>Gammaproteobacteria</taxon>
        <taxon>Oceanospirillales</taxon>
        <taxon>Zooshikellaceae</taxon>
        <taxon>Zooshikella</taxon>
    </lineage>
</organism>
<dbReference type="PANTHER" id="PTHR45138:SF9">
    <property type="entry name" value="DIGUANYLATE CYCLASE DGCM-RELATED"/>
    <property type="match status" value="1"/>
</dbReference>
<dbReference type="InterPro" id="IPR050469">
    <property type="entry name" value="Diguanylate_Cyclase"/>
</dbReference>
<dbReference type="EC" id="2.7.7.65" evidence="1"/>
<dbReference type="Pfam" id="PF00990">
    <property type="entry name" value="GGDEF"/>
    <property type="match status" value="1"/>
</dbReference>
<keyword evidence="7" id="KW-1185">Reference proteome</keyword>
<dbReference type="RefSeq" id="WP_215819088.1">
    <property type="nucleotide sequence ID" value="NZ_JAGSOY010000012.1"/>
</dbReference>
<name>A0ABS5ZA38_9GAMM</name>
<dbReference type="Gene3D" id="3.40.50.2300">
    <property type="match status" value="2"/>
</dbReference>
<evidence type="ECO:0000313" key="7">
    <source>
        <dbReference type="Proteomes" id="UP000690515"/>
    </source>
</evidence>
<comment type="caution">
    <text evidence="6">The sequence shown here is derived from an EMBL/GenBank/DDBJ whole genome shotgun (WGS) entry which is preliminary data.</text>
</comment>
<sequence length="558" mass="63676">MTEQVSKESIQKSTARLKDHFAQRVTNRARQVIECWHRINVDHWTKQWLEEFNRANEKLLKYAKRFDQEKHAHIAEQISDILQNFDSNSIPNSDTIRKLNHLISTLSHTALRKGDSNAKPTSIPSTKPVYIGMNHPSLAGKLLKQMDYFGIRAKAFFAPRDFLNAYHARHPAVIVMDVDFGRQRHAGIDLIKKIQAERDNPFPVLFYSHDIDDIRTRLEATRAFGCEFYTRGLEIGHIIDRIEQLTRVVVQDPYRVLIVDDSKAQAYFTQNTLNKAGIITEVITKPLEVLDALEKFDADLIILDMYMPECNGMELAKVIRQQEKYVSIPIIYLSAEADVDKQLIAMSEGGDDFLTKPIKPHHLISTVRNRGERARALLSRMIRDSLTGLYNHTYTLQQLQNEILRSEENQTPLAFAMIDIDHFKSVNDTYGHPMGDRVIKSLALFLKQRLRKTDTVGRYGGEEFAVILPNTQQENALALLDDIRTHFAQLRQPAHPEDLQVTFSCGVAMLTEDNTEMLSSQADQALYDAKHAGRNCVRIYTPPEEKGSPSNKPVASAS</sequence>
<feature type="domain" description="GGDEF" evidence="5">
    <location>
        <begin position="411"/>
        <end position="542"/>
    </location>
</feature>
<dbReference type="PANTHER" id="PTHR45138">
    <property type="entry name" value="REGULATORY COMPONENTS OF SENSORY TRANSDUCTION SYSTEM"/>
    <property type="match status" value="1"/>
</dbReference>
<dbReference type="InterPro" id="IPR001789">
    <property type="entry name" value="Sig_transdc_resp-reg_receiver"/>
</dbReference>
<evidence type="ECO:0000256" key="2">
    <source>
        <dbReference type="ARBA" id="ARBA00034247"/>
    </source>
</evidence>
<proteinExistence type="predicted"/>
<gene>
    <name evidence="6" type="ORF">KCG35_07630</name>
</gene>
<dbReference type="NCBIfam" id="TIGR00254">
    <property type="entry name" value="GGDEF"/>
    <property type="match status" value="1"/>
</dbReference>
<evidence type="ECO:0000256" key="1">
    <source>
        <dbReference type="ARBA" id="ARBA00012528"/>
    </source>
</evidence>
<feature type="modified residue" description="4-aspartylphosphate" evidence="3">
    <location>
        <position position="304"/>
    </location>
</feature>
<dbReference type="SMART" id="SM00448">
    <property type="entry name" value="REC"/>
    <property type="match status" value="1"/>
</dbReference>
<dbReference type="CDD" id="cd00156">
    <property type="entry name" value="REC"/>
    <property type="match status" value="1"/>
</dbReference>
<dbReference type="SUPFAM" id="SSF52172">
    <property type="entry name" value="CheY-like"/>
    <property type="match status" value="2"/>
</dbReference>
<dbReference type="PROSITE" id="PS50110">
    <property type="entry name" value="RESPONSE_REGULATORY"/>
    <property type="match status" value="1"/>
</dbReference>
<keyword evidence="3" id="KW-0597">Phosphoprotein</keyword>
<keyword evidence="6" id="KW-0808">Transferase</keyword>
<evidence type="ECO:0000259" key="5">
    <source>
        <dbReference type="PROSITE" id="PS50887"/>
    </source>
</evidence>
<dbReference type="GO" id="GO:0052621">
    <property type="term" value="F:diguanylate cyclase activity"/>
    <property type="evidence" value="ECO:0007669"/>
    <property type="project" value="UniProtKB-EC"/>
</dbReference>
<feature type="domain" description="Response regulatory" evidence="4">
    <location>
        <begin position="255"/>
        <end position="371"/>
    </location>
</feature>
<dbReference type="PROSITE" id="PS50887">
    <property type="entry name" value="GGDEF"/>
    <property type="match status" value="1"/>
</dbReference>